<dbReference type="PROSITE" id="PS50181">
    <property type="entry name" value="FBOX"/>
    <property type="match status" value="1"/>
</dbReference>
<name>A0ABM3H8F1_9MYRT</name>
<dbReference type="InterPro" id="IPR036047">
    <property type="entry name" value="F-box-like_dom_sf"/>
</dbReference>
<reference evidence="2" key="1">
    <citation type="submission" date="2025-05" db="UniProtKB">
        <authorList>
            <consortium name="RefSeq"/>
        </authorList>
    </citation>
    <scope>NUCLEOTIDE SEQUENCE [LARGE SCALE GENOMIC DNA]</scope>
</reference>
<protein>
    <submittedName>
        <fullName evidence="3">F-box protein PP2-B15-like isoform X1</fullName>
    </submittedName>
</protein>
<dbReference type="PANTHER" id="PTHR32278">
    <property type="entry name" value="F-BOX DOMAIN-CONTAINING PROTEIN"/>
    <property type="match status" value="1"/>
</dbReference>
<dbReference type="GeneID" id="115752827"/>
<keyword evidence="2" id="KW-1185">Reference proteome</keyword>
<evidence type="ECO:0000259" key="1">
    <source>
        <dbReference type="PROSITE" id="PS50181"/>
    </source>
</evidence>
<dbReference type="SUPFAM" id="SSF81383">
    <property type="entry name" value="F-box domain"/>
    <property type="match status" value="1"/>
</dbReference>
<dbReference type="InterPro" id="IPR001810">
    <property type="entry name" value="F-box_dom"/>
</dbReference>
<gene>
    <name evidence="3" type="primary">LOC115752827</name>
</gene>
<dbReference type="CDD" id="cd22162">
    <property type="entry name" value="F-box_AtSKIP3-like"/>
    <property type="match status" value="1"/>
</dbReference>
<dbReference type="Pfam" id="PF12937">
    <property type="entry name" value="F-box-like"/>
    <property type="match status" value="1"/>
</dbReference>
<proteinExistence type="predicted"/>
<sequence length="299" mass="33153">MGMSVRTGMDALPESCVSMILSFTSPAEACRLSLVSSTFLSAAESDVLWARFLPPNHAGIISGSAAPVEFSSKKELFLRLCDRPLLVDGGRKSFKLERSAGTVSFILSARELSIKWSDDPTHWIWKTLPESSRFKEVAELRTIDRIEIEGSIETKALSPHTLYGAHLIFKVSDSAFGLDLMPFETSVEMGNWVRPGTARLQCPDQRKRCLESLLYANRSEMLRKHWETERDSRGGKAPGEREDGWMEVELGEFFIGEVGDGDGDGDGEVKMSLKQVKGYQLKGGLVVEGIEVRPKSPVH</sequence>
<dbReference type="SMART" id="SM00256">
    <property type="entry name" value="FBOX"/>
    <property type="match status" value="1"/>
</dbReference>
<dbReference type="Proteomes" id="UP000827889">
    <property type="component" value="Chromosome 1"/>
</dbReference>
<evidence type="ECO:0000313" key="3">
    <source>
        <dbReference type="RefSeq" id="XP_048132879.1"/>
    </source>
</evidence>
<evidence type="ECO:0000313" key="2">
    <source>
        <dbReference type="Proteomes" id="UP000827889"/>
    </source>
</evidence>
<feature type="domain" description="F-box" evidence="1">
    <location>
        <begin position="6"/>
        <end position="52"/>
    </location>
</feature>
<accession>A0ABM3H8F1</accession>
<reference evidence="3" key="2">
    <citation type="submission" date="2025-08" db="UniProtKB">
        <authorList>
            <consortium name="RefSeq"/>
        </authorList>
    </citation>
    <scope>IDENTIFICATION</scope>
    <source>
        <tissue evidence="3">Leaf</tissue>
    </source>
</reference>
<dbReference type="RefSeq" id="XP_048132879.1">
    <property type="nucleotide sequence ID" value="XM_048276922.1"/>
</dbReference>
<dbReference type="Pfam" id="PF14299">
    <property type="entry name" value="PP2"/>
    <property type="match status" value="1"/>
</dbReference>
<dbReference type="PANTHER" id="PTHR32278:SF15">
    <property type="entry name" value="F-BOX PROTEIN PP2-B13-RELATED"/>
    <property type="match status" value="1"/>
</dbReference>
<dbReference type="Gene3D" id="1.20.1280.50">
    <property type="match status" value="1"/>
</dbReference>
<organism evidence="2 3">
    <name type="scientific">Rhodamnia argentea</name>
    <dbReference type="NCBI Taxonomy" id="178133"/>
    <lineage>
        <taxon>Eukaryota</taxon>
        <taxon>Viridiplantae</taxon>
        <taxon>Streptophyta</taxon>
        <taxon>Embryophyta</taxon>
        <taxon>Tracheophyta</taxon>
        <taxon>Spermatophyta</taxon>
        <taxon>Magnoliopsida</taxon>
        <taxon>eudicotyledons</taxon>
        <taxon>Gunneridae</taxon>
        <taxon>Pentapetalae</taxon>
        <taxon>rosids</taxon>
        <taxon>malvids</taxon>
        <taxon>Myrtales</taxon>
        <taxon>Myrtaceae</taxon>
        <taxon>Myrtoideae</taxon>
        <taxon>Myrteae</taxon>
        <taxon>Australasian group</taxon>
        <taxon>Rhodamnia</taxon>
    </lineage>
</organism>
<dbReference type="InterPro" id="IPR025886">
    <property type="entry name" value="PP2-like"/>
</dbReference>